<organism evidence="1 2">
    <name type="scientific">Saponaria officinalis</name>
    <name type="common">Common soapwort</name>
    <name type="synonym">Lychnis saponaria</name>
    <dbReference type="NCBI Taxonomy" id="3572"/>
    <lineage>
        <taxon>Eukaryota</taxon>
        <taxon>Viridiplantae</taxon>
        <taxon>Streptophyta</taxon>
        <taxon>Embryophyta</taxon>
        <taxon>Tracheophyta</taxon>
        <taxon>Spermatophyta</taxon>
        <taxon>Magnoliopsida</taxon>
        <taxon>eudicotyledons</taxon>
        <taxon>Gunneridae</taxon>
        <taxon>Pentapetalae</taxon>
        <taxon>Caryophyllales</taxon>
        <taxon>Caryophyllaceae</taxon>
        <taxon>Caryophylleae</taxon>
        <taxon>Saponaria</taxon>
    </lineage>
</organism>
<dbReference type="Proteomes" id="UP001443914">
    <property type="component" value="Unassembled WGS sequence"/>
</dbReference>
<evidence type="ECO:0000313" key="2">
    <source>
        <dbReference type="Proteomes" id="UP001443914"/>
    </source>
</evidence>
<keyword evidence="2" id="KW-1185">Reference proteome</keyword>
<protein>
    <submittedName>
        <fullName evidence="1">Uncharacterized protein</fullName>
    </submittedName>
</protein>
<gene>
    <name evidence="1" type="ORF">RND81_05G056800</name>
</gene>
<name>A0AAW1KVS4_SAPOF</name>
<proteinExistence type="predicted"/>
<comment type="caution">
    <text evidence="1">The sequence shown here is derived from an EMBL/GenBank/DDBJ whole genome shotgun (WGS) entry which is preliminary data.</text>
</comment>
<reference evidence="1" key="1">
    <citation type="submission" date="2024-03" db="EMBL/GenBank/DDBJ databases">
        <title>WGS assembly of Saponaria officinalis var. Norfolk2.</title>
        <authorList>
            <person name="Jenkins J."/>
            <person name="Shu S."/>
            <person name="Grimwood J."/>
            <person name="Barry K."/>
            <person name="Goodstein D."/>
            <person name="Schmutz J."/>
            <person name="Leebens-Mack J."/>
            <person name="Osbourn A."/>
        </authorList>
    </citation>
    <scope>NUCLEOTIDE SEQUENCE [LARGE SCALE GENOMIC DNA]</scope>
    <source>
        <strain evidence="1">JIC</strain>
    </source>
</reference>
<sequence length="127" mass="15094">MKSRPLIFTRHCRNDVFRRQTFENTFPAKNGRRNRLSQASQDVEIQRLHWRGTKKQNVNSWFGRRISTSYHGWTTNSNVRLRLDVIIQRLDMVKTTCFNVPPWLDVKFHCPSTVSTLNIFVTSMVRL</sequence>
<accession>A0AAW1KVS4</accession>
<dbReference type="AlphaFoldDB" id="A0AAW1KVS4"/>
<dbReference type="EMBL" id="JBDFQZ010000005">
    <property type="protein sequence ID" value="KAK9724224.1"/>
    <property type="molecule type" value="Genomic_DNA"/>
</dbReference>
<evidence type="ECO:0000313" key="1">
    <source>
        <dbReference type="EMBL" id="KAK9724224.1"/>
    </source>
</evidence>